<dbReference type="Proteomes" id="UP000479000">
    <property type="component" value="Unassembled WGS sequence"/>
</dbReference>
<keyword evidence="2" id="KW-1185">Reference proteome</keyword>
<reference evidence="1 2" key="1">
    <citation type="submission" date="2020-02" db="EMBL/GenBank/DDBJ databases">
        <authorList>
            <person name="Ferguson B K."/>
        </authorList>
    </citation>
    <scope>NUCLEOTIDE SEQUENCE [LARGE SCALE GENOMIC DNA]</scope>
</reference>
<name>A0A6H5GSB7_9HEMI</name>
<accession>A0A6H5GSB7</accession>
<evidence type="ECO:0000313" key="2">
    <source>
        <dbReference type="Proteomes" id="UP000479000"/>
    </source>
</evidence>
<gene>
    <name evidence="1" type="ORF">NTEN_LOCUS9936</name>
</gene>
<dbReference type="EMBL" id="CADCXU010015008">
    <property type="protein sequence ID" value="CAB0004459.1"/>
    <property type="molecule type" value="Genomic_DNA"/>
</dbReference>
<protein>
    <submittedName>
        <fullName evidence="1">Uncharacterized protein</fullName>
    </submittedName>
</protein>
<dbReference type="AlphaFoldDB" id="A0A6H5GSB7"/>
<sequence>MAQFLVHYFACPSFTQITHKSPILDVTQPSQPVRHLQHVRLVNALDLVQVIKLFLHRSPKQIKVILRRVRRITPNLPQFCGYTINSYSWYIRCRQFLGTVNGSESILKISTRTPNSDHPVDWRLWLQEHVKNCFLKGKPSPPEPGFPQAIPIYQIRDRIYQPSWNVFT</sequence>
<organism evidence="1 2">
    <name type="scientific">Nesidiocoris tenuis</name>
    <dbReference type="NCBI Taxonomy" id="355587"/>
    <lineage>
        <taxon>Eukaryota</taxon>
        <taxon>Metazoa</taxon>
        <taxon>Ecdysozoa</taxon>
        <taxon>Arthropoda</taxon>
        <taxon>Hexapoda</taxon>
        <taxon>Insecta</taxon>
        <taxon>Pterygota</taxon>
        <taxon>Neoptera</taxon>
        <taxon>Paraneoptera</taxon>
        <taxon>Hemiptera</taxon>
        <taxon>Heteroptera</taxon>
        <taxon>Panheteroptera</taxon>
        <taxon>Cimicomorpha</taxon>
        <taxon>Miridae</taxon>
        <taxon>Dicyphina</taxon>
        <taxon>Nesidiocoris</taxon>
    </lineage>
</organism>
<evidence type="ECO:0000313" key="1">
    <source>
        <dbReference type="EMBL" id="CAB0004459.1"/>
    </source>
</evidence>
<proteinExistence type="predicted"/>